<feature type="transmembrane region" description="Helical" evidence="1">
    <location>
        <begin position="40"/>
        <end position="59"/>
    </location>
</feature>
<evidence type="ECO:0000313" key="2">
    <source>
        <dbReference type="EMBL" id="MDC8754299.1"/>
    </source>
</evidence>
<feature type="transmembrane region" description="Helical" evidence="1">
    <location>
        <begin position="188"/>
        <end position="213"/>
    </location>
</feature>
<feature type="transmembrane region" description="Helical" evidence="1">
    <location>
        <begin position="6"/>
        <end position="28"/>
    </location>
</feature>
<evidence type="ECO:0000313" key="3">
    <source>
        <dbReference type="Proteomes" id="UP001216558"/>
    </source>
</evidence>
<sequence>MVSWSGHIVPFIVTVAIWFIATGLIAWADNRERSTFSRSMMIGGAAGITGLVVILFASLSAEVWAVYLAFIGALMVWGWHELSFLTGAAAGPRRGPGDPSLTGMARFRQAAATVMHHEVALALTALLLISLSWDVPNQIGATVFVLMFGMRLTSKINLFVGVPNTTSEMLPEHLAYLKTYFGPNRMTLLLVLSILGLGAMTAWFGTLALAAPLGSAEMVGASLLTTLALLGVLEHFFLALPFRDGMLWGWALPRRNAAGAQGRN</sequence>
<dbReference type="EMBL" id="JAQQXQ010000004">
    <property type="protein sequence ID" value="MDC8754299.1"/>
    <property type="molecule type" value="Genomic_DNA"/>
</dbReference>
<feature type="transmembrane region" description="Helical" evidence="1">
    <location>
        <begin position="65"/>
        <end position="89"/>
    </location>
</feature>
<keyword evidence="3" id="KW-1185">Reference proteome</keyword>
<dbReference type="Proteomes" id="UP001216558">
    <property type="component" value="Unassembled WGS sequence"/>
</dbReference>
<gene>
    <name evidence="2" type="primary">puhE</name>
    <name evidence="2" type="ORF">OIK40_06535</name>
</gene>
<keyword evidence="1" id="KW-0812">Transmembrane</keyword>
<evidence type="ECO:0000256" key="1">
    <source>
        <dbReference type="SAM" id="Phobius"/>
    </source>
</evidence>
<accession>A0ABT5JNR4</accession>
<proteinExistence type="predicted"/>
<comment type="caution">
    <text evidence="2">The sequence shown here is derived from an EMBL/GenBank/DDBJ whole genome shotgun (WGS) entry which is preliminary data.</text>
</comment>
<feature type="transmembrane region" description="Helical" evidence="1">
    <location>
        <begin position="219"/>
        <end position="240"/>
    </location>
</feature>
<dbReference type="RefSeq" id="WP_273677178.1">
    <property type="nucleotide sequence ID" value="NZ_JAQQXQ010000004.1"/>
</dbReference>
<name>A0ABT5JNR4_9SPHN</name>
<reference evidence="2 3" key="1">
    <citation type="submission" date="2022-10" db="EMBL/GenBank/DDBJ databases">
        <title>Erythrobacter sp. sf7 Genome sequencing.</title>
        <authorList>
            <person name="Park S."/>
        </authorList>
    </citation>
    <scope>NUCLEOTIDE SEQUENCE [LARGE SCALE GENOMIC DNA]</scope>
    <source>
        <strain evidence="3">sf7</strain>
    </source>
</reference>
<dbReference type="NCBIfam" id="TIGR03055">
    <property type="entry name" value="photo_alph_chp2"/>
    <property type="match status" value="1"/>
</dbReference>
<keyword evidence="1" id="KW-1133">Transmembrane helix</keyword>
<protein>
    <submittedName>
        <fullName evidence="2">Photosynthetic complex assembly protein PuhE</fullName>
    </submittedName>
</protein>
<organism evidence="2 3">
    <name type="scientific">Erythrobacter fulvus</name>
    <dbReference type="NCBI Taxonomy" id="2987523"/>
    <lineage>
        <taxon>Bacteria</taxon>
        <taxon>Pseudomonadati</taxon>
        <taxon>Pseudomonadota</taxon>
        <taxon>Alphaproteobacteria</taxon>
        <taxon>Sphingomonadales</taxon>
        <taxon>Erythrobacteraceae</taxon>
        <taxon>Erythrobacter/Porphyrobacter group</taxon>
        <taxon>Erythrobacter</taxon>
    </lineage>
</organism>
<dbReference type="Pfam" id="PF12291">
    <property type="entry name" value="DUF3623"/>
    <property type="match status" value="1"/>
</dbReference>
<keyword evidence="1" id="KW-0472">Membrane</keyword>
<dbReference type="InterPro" id="IPR017496">
    <property type="entry name" value="Photo_alph_chp2"/>
</dbReference>